<dbReference type="InterPro" id="IPR051922">
    <property type="entry name" value="Bact_Sporulation_Assoc"/>
</dbReference>
<evidence type="ECO:0000313" key="1">
    <source>
        <dbReference type="EMBL" id="EKN38222.1"/>
    </source>
</evidence>
<protein>
    <submittedName>
        <fullName evidence="1">N-acetylmuramoyl-L-alanine amidase</fullName>
    </submittedName>
</protein>
<evidence type="ECO:0000313" key="2">
    <source>
        <dbReference type="Proteomes" id="UP000011944"/>
    </source>
</evidence>
<sequence>MVKSKEKNKIFFTLLAITLIFIVNSNKVKANDEINFKRLYGKERYETSASICSGGWDTSEYAVLASGEGFADALSAAPLAKKYDAPIILTGKNKLNDNAKDQLKKLDTKEVIIVGGPGSISEDIVTELKNLGIKVNRIYGEDRYKTSLKIAKEIGVKNGVVVTNGLGFADALGMAPIAASKQMPILLTPSDKLTSDT</sequence>
<accession>M1ZS11</accession>
<feature type="non-terminal residue" evidence="1">
    <location>
        <position position="197"/>
    </location>
</feature>
<dbReference type="Pfam" id="PF04122">
    <property type="entry name" value="CW_binding_2"/>
    <property type="match status" value="2"/>
</dbReference>
<proteinExistence type="predicted"/>
<gene>
    <name evidence="1" type="ORF">CFSAN001627_24219</name>
</gene>
<reference evidence="1 2" key="2">
    <citation type="submission" date="2013-03" db="EMBL/GenBank/DDBJ databases">
        <title>Diversity in Clostridium botulinum.</title>
        <authorList>
            <person name="Timme R.E."/>
            <person name="Allard M."/>
            <person name="Luo Y."/>
            <person name="Strain E."/>
            <person name="Gonzalez-Escalona N."/>
            <person name="Brown E."/>
        </authorList>
    </citation>
    <scope>NUCLEOTIDE SEQUENCE [LARGE SCALE GENOMIC DNA]</scope>
    <source>
        <strain evidence="1 2">CFSAN001627</strain>
    </source>
</reference>
<dbReference type="InterPro" id="IPR007253">
    <property type="entry name" value="Cell_wall-bd_2"/>
</dbReference>
<dbReference type="Proteomes" id="UP000011944">
    <property type="component" value="Unassembled WGS sequence"/>
</dbReference>
<dbReference type="AlphaFoldDB" id="M1ZS11"/>
<dbReference type="FunFam" id="3.40.50.12090:FF:000001">
    <property type="entry name" value="Cell surface protein"/>
    <property type="match status" value="1"/>
</dbReference>
<reference evidence="1 2" key="1">
    <citation type="submission" date="2012-10" db="EMBL/GenBank/DDBJ databases">
        <authorList>
            <person name="Strain E.A."/>
            <person name="Brown E."/>
            <person name="Allard M.W."/>
            <person name="Gonzalez-Escalona N."/>
            <person name="Timme R."/>
        </authorList>
    </citation>
    <scope>NUCLEOTIDE SEQUENCE [LARGE SCALE GENOMIC DNA]</scope>
    <source>
        <strain evidence="1 2">CFSAN001627</strain>
    </source>
</reference>
<dbReference type="Gene3D" id="3.40.50.12090">
    <property type="match status" value="1"/>
</dbReference>
<organism evidence="1 2">
    <name type="scientific">Clostridium botulinum CFSAN001627</name>
    <dbReference type="NCBI Taxonomy" id="1232189"/>
    <lineage>
        <taxon>Bacteria</taxon>
        <taxon>Bacillati</taxon>
        <taxon>Bacillota</taxon>
        <taxon>Clostridia</taxon>
        <taxon>Eubacteriales</taxon>
        <taxon>Clostridiaceae</taxon>
        <taxon>Clostridium</taxon>
    </lineage>
</organism>
<dbReference type="EMBL" id="AMXI01001541">
    <property type="protein sequence ID" value="EKN38222.1"/>
    <property type="molecule type" value="Genomic_DNA"/>
</dbReference>
<name>M1ZS11_CLOBO</name>
<dbReference type="PANTHER" id="PTHR30032">
    <property type="entry name" value="N-ACETYLMURAMOYL-L-ALANINE AMIDASE-RELATED"/>
    <property type="match status" value="1"/>
</dbReference>
<dbReference type="PANTHER" id="PTHR30032:SF8">
    <property type="entry name" value="GERMINATION-SPECIFIC N-ACETYLMURAMOYL-L-ALANINE AMIDASE"/>
    <property type="match status" value="1"/>
</dbReference>
<comment type="caution">
    <text evidence="1">The sequence shown here is derived from an EMBL/GenBank/DDBJ whole genome shotgun (WGS) entry which is preliminary data.</text>
</comment>